<comment type="caution">
    <text evidence="4">The sequence shown here is derived from an EMBL/GenBank/DDBJ whole genome shotgun (WGS) entry which is preliminary data.</text>
</comment>
<feature type="coiled-coil region" evidence="3">
    <location>
        <begin position="246"/>
        <end position="336"/>
    </location>
</feature>
<keyword evidence="3" id="KW-0175">Coiled coil</keyword>
<dbReference type="Proteomes" id="UP000646548">
    <property type="component" value="Unassembled WGS sequence"/>
</dbReference>
<evidence type="ECO:0000256" key="3">
    <source>
        <dbReference type="SAM" id="Coils"/>
    </source>
</evidence>
<evidence type="ECO:0000256" key="1">
    <source>
        <dbReference type="ARBA" id="ARBA00022741"/>
    </source>
</evidence>
<evidence type="ECO:0000313" key="4">
    <source>
        <dbReference type="EMBL" id="KAF6714807.1"/>
    </source>
</evidence>
<accession>A0A834BPH2</accession>
<keyword evidence="1" id="KW-0547">Nucleotide-binding</keyword>
<dbReference type="EMBL" id="WKFB01001200">
    <property type="protein sequence ID" value="KAF6714807.1"/>
    <property type="molecule type" value="Genomic_DNA"/>
</dbReference>
<dbReference type="GO" id="GO:0005524">
    <property type="term" value="F:ATP binding"/>
    <property type="evidence" value="ECO:0007669"/>
    <property type="project" value="UniProtKB-KW"/>
</dbReference>
<reference evidence="4" key="1">
    <citation type="journal article" name="BMC Genomics">
        <title>Long-read sequencing and de novo genome assembly of marine medaka (Oryzias melastigma).</title>
        <authorList>
            <person name="Liang P."/>
            <person name="Saqib H.S.A."/>
            <person name="Ni X."/>
            <person name="Shen Y."/>
        </authorList>
    </citation>
    <scope>NUCLEOTIDE SEQUENCE</scope>
    <source>
        <strain evidence="4">Bigg-433</strain>
    </source>
</reference>
<dbReference type="AlphaFoldDB" id="A0A834BPH2"/>
<name>A0A834BPH2_ORYME</name>
<dbReference type="Gene3D" id="3.40.850.10">
    <property type="entry name" value="Kinesin motor domain"/>
    <property type="match status" value="1"/>
</dbReference>
<keyword evidence="2" id="KW-0067">ATP-binding</keyword>
<sequence length="482" mass="55228">MFLFFPSFVGGLSEVSVRSAEEAYSLYETCTEAMKTNSDAVSTRCSSMFSVVLERKLHPEQEKSEESDVCRSRLQLFHLAGGASRTDLRGVNPLVKALDQIQSAETADDNLLLFLLKEALTGNNRTFLIYYINPAAGLLDDETPAALDLAQKTSRLVTKSTAGRWSPKAAEREIREQIFDLQNTILSRGEGEVSNTYKLAELTQILQAVKNQSWEKRKEESERIKAQIKCCNSSNQLLSKGHPTDHAEITQTVRLLQDKLRQEMEEHIKDGKGSIEEIQERVTRMKQLKETLREETLRKETAGAKTYLSAQSQLEYNEAQQRRRQLKEDHGRLIQEEVEKMERDLAQERLPQQESPKRELQVLSRERQVLVLQIEALRAEAQQAERDLEDQHGRHQTELQCLKEESLQVFRVFRQVCEEQRKLSQSRYRGVLLEAVQDAVYLSAQNQQLQADNQHLRKALGEIKDALAVRGDPVIHETSQQQ</sequence>
<dbReference type="PANTHER" id="PTHR40710">
    <property type="entry name" value="RIKEN CDNA E230025N22 GENE"/>
    <property type="match status" value="1"/>
</dbReference>
<evidence type="ECO:0000313" key="5">
    <source>
        <dbReference type="Proteomes" id="UP000646548"/>
    </source>
</evidence>
<protein>
    <submittedName>
        <fullName evidence="4">Kinesin-like protein KIF15</fullName>
    </submittedName>
</protein>
<evidence type="ECO:0000256" key="2">
    <source>
        <dbReference type="ARBA" id="ARBA00022840"/>
    </source>
</evidence>
<organism evidence="4 5">
    <name type="scientific">Oryzias melastigma</name>
    <name type="common">Marine medaka</name>
    <dbReference type="NCBI Taxonomy" id="30732"/>
    <lineage>
        <taxon>Eukaryota</taxon>
        <taxon>Metazoa</taxon>
        <taxon>Chordata</taxon>
        <taxon>Craniata</taxon>
        <taxon>Vertebrata</taxon>
        <taxon>Euteleostomi</taxon>
        <taxon>Actinopterygii</taxon>
        <taxon>Neopterygii</taxon>
        <taxon>Teleostei</taxon>
        <taxon>Neoteleostei</taxon>
        <taxon>Acanthomorphata</taxon>
        <taxon>Ovalentaria</taxon>
        <taxon>Atherinomorphae</taxon>
        <taxon>Beloniformes</taxon>
        <taxon>Adrianichthyidae</taxon>
        <taxon>Oryziinae</taxon>
        <taxon>Oryzias</taxon>
    </lineage>
</organism>
<proteinExistence type="predicted"/>
<feature type="coiled-coil region" evidence="3">
    <location>
        <begin position="360"/>
        <end position="405"/>
    </location>
</feature>
<dbReference type="PANTHER" id="PTHR40710:SF1">
    <property type="entry name" value="RIKEN CDNA E230025N22 GENE"/>
    <property type="match status" value="1"/>
</dbReference>
<dbReference type="InterPro" id="IPR027417">
    <property type="entry name" value="P-loop_NTPase"/>
</dbReference>
<dbReference type="SUPFAM" id="SSF52540">
    <property type="entry name" value="P-loop containing nucleoside triphosphate hydrolases"/>
    <property type="match status" value="1"/>
</dbReference>
<gene>
    <name evidence="4" type="ORF">FQA47_013484</name>
</gene>
<dbReference type="InterPro" id="IPR036961">
    <property type="entry name" value="Kinesin_motor_dom_sf"/>
</dbReference>